<dbReference type="SMART" id="SM00355">
    <property type="entry name" value="ZnF_C2H2"/>
    <property type="match status" value="7"/>
</dbReference>
<dbReference type="GO" id="GO:0030154">
    <property type="term" value="P:cell differentiation"/>
    <property type="evidence" value="ECO:0007669"/>
    <property type="project" value="UniProtKB-KW"/>
</dbReference>
<keyword evidence="17" id="KW-1185">Reference proteome</keyword>
<evidence type="ECO:0000313" key="17">
    <source>
        <dbReference type="Proteomes" id="UP000887013"/>
    </source>
</evidence>
<dbReference type="AlphaFoldDB" id="A0A8X6R686"/>
<feature type="domain" description="C2H2-type" evidence="15">
    <location>
        <begin position="995"/>
        <end position="1023"/>
    </location>
</feature>
<dbReference type="PROSITE" id="PS50157">
    <property type="entry name" value="ZINC_FINGER_C2H2_2"/>
    <property type="match status" value="1"/>
</dbReference>
<dbReference type="GO" id="GO:0045944">
    <property type="term" value="P:positive regulation of transcription by RNA polymerase II"/>
    <property type="evidence" value="ECO:0007669"/>
    <property type="project" value="TreeGrafter"/>
</dbReference>
<dbReference type="GO" id="GO:0005634">
    <property type="term" value="C:nucleus"/>
    <property type="evidence" value="ECO:0007669"/>
    <property type="project" value="UniProtKB-SubCell"/>
</dbReference>
<evidence type="ECO:0000256" key="13">
    <source>
        <dbReference type="PROSITE-ProRule" id="PRU00042"/>
    </source>
</evidence>
<keyword evidence="2" id="KW-0217">Developmental protein</keyword>
<dbReference type="PANTHER" id="PTHR24403:SF110">
    <property type="entry name" value="C2H2-TYPE DOMAIN-CONTAINING PROTEIN-RELATED"/>
    <property type="match status" value="1"/>
</dbReference>
<evidence type="ECO:0000256" key="7">
    <source>
        <dbReference type="ARBA" id="ARBA00022833"/>
    </source>
</evidence>
<keyword evidence="6" id="KW-0221">Differentiation</keyword>
<evidence type="ECO:0000256" key="10">
    <source>
        <dbReference type="ARBA" id="ARBA00061755"/>
    </source>
</evidence>
<dbReference type="InterPro" id="IPR013087">
    <property type="entry name" value="Znf_C2H2_type"/>
</dbReference>
<dbReference type="GO" id="GO:0008270">
    <property type="term" value="F:zinc ion binding"/>
    <property type="evidence" value="ECO:0007669"/>
    <property type="project" value="UniProtKB-KW"/>
</dbReference>
<evidence type="ECO:0000259" key="15">
    <source>
        <dbReference type="PROSITE" id="PS50157"/>
    </source>
</evidence>
<evidence type="ECO:0000256" key="3">
    <source>
        <dbReference type="ARBA" id="ARBA00022723"/>
    </source>
</evidence>
<sequence length="1122" mass="124590">MDSVSNGEISEECLSKMKETSNNLDSKENVGEEKINDEVKEIFKTETSDVDDNSVSDPTLKTISENKEKSGQKEIPLSSTSGLDESNSSKFPSTIAINETSDISNESQKSPITKENGLLSSISLPIINNVKCDQPSENPIVSEKLESNSSTSVNTLISPEDSKDISTCKKSLLDGKKLSDDEFSLSNEKDLDTSCSKDYDKENSMFSQDDECIVLDDENSKNSNNFKNSSVNEVREVKISKNHFMAGGSVISSNNDQNRDQRLCSEISQEDIAMNFQKNLSKSASNQDAKADFDTSSNCTVNNTQICNEKSVNFTAINEHKSSNIVESNPKMDISDSSLVDLSVNKWPQENPLQKLNEHLKSIGTERERIPLNHIQKSDICSSVNAPLPKVNEKSHSSIVCDKENKNVDSPLHERSNKESSDSFVFAELSKEETGFPDVFTGLVTIGKYISVKGDFTLRSTEALIESPSLVAPYLLKEPDSFPPKEKDSKSEIKDFFHSAAGEILIGIGISRVNEWFHRDMVRIKKRQMKRSGKTPQLEEELKMHENFHAEAKKANNVYSFTYSSCKTCGFTSESSIVMEGHLLVPHITPRREYQCNFCEAIDRDPKAMLEHMVKVHGKVGRIQPPVLFFECPYCSFESNSKVKLNNHLAKCQRYFDHGINQAPPKDFEFPALTPKPITVAVVKAYEKSLGSMQRGRGRPKKDISESLHMNQFSSNANLAPLAPNHIPTFRASSNSPLADSLSVQNQMIPPIQMPNMNIRPAHTNMMGQLRPAMSHLHMPPPNRFFHFVNPTGQVMPIMGNNHLVTSASQFPFSTSIDSNVGKKVSSPNFNPMLGGNLRQQAPSKGLPSVTITPLPKLQGPYPVPMAKPAQTSGNTSMQSNSLVVCEICDGYIKDLEQLRTHMQLIHKVKIHPKMLVSRPPLNCQKCQWRFFTDQGLERHLLGAHGLVTSNMQELANKGKDAGCCTICGRVFASKLVSHMNQVHKITLKPAHLSYKCTVCSATFNLYRLFENHVYLVHSGAAKRSADGRSSPSKRIKTSGDPLTDVESSNHQEKNCSKDNVGDENVNKCKECGSNISKDKISQNEKCDKCLKSDELVQGTLSTKTLNDELRKTDKAVEKAAA</sequence>
<feature type="compositionally biased region" description="Polar residues" evidence="14">
    <location>
        <begin position="77"/>
        <end position="111"/>
    </location>
</feature>
<evidence type="ECO:0000256" key="4">
    <source>
        <dbReference type="ARBA" id="ARBA00022737"/>
    </source>
</evidence>
<comment type="subcellular location">
    <subcellularLocation>
        <location evidence="1">Nucleus</location>
    </subcellularLocation>
</comment>
<evidence type="ECO:0000256" key="11">
    <source>
        <dbReference type="ARBA" id="ARBA00071730"/>
    </source>
</evidence>
<feature type="compositionally biased region" description="Basic and acidic residues" evidence="14">
    <location>
        <begin position="13"/>
        <end position="47"/>
    </location>
</feature>
<dbReference type="PANTHER" id="PTHR24403">
    <property type="entry name" value="ZINC FINGER PROTEIN"/>
    <property type="match status" value="1"/>
</dbReference>
<dbReference type="Gene3D" id="3.30.160.60">
    <property type="entry name" value="Classic Zinc Finger"/>
    <property type="match status" value="2"/>
</dbReference>
<evidence type="ECO:0000256" key="8">
    <source>
        <dbReference type="ARBA" id="ARBA00023242"/>
    </source>
</evidence>
<keyword evidence="5 13" id="KW-0863">Zinc-finger</keyword>
<dbReference type="Proteomes" id="UP000887013">
    <property type="component" value="Unassembled WGS sequence"/>
</dbReference>
<accession>A0A8X6R686</accession>
<evidence type="ECO:0000256" key="9">
    <source>
        <dbReference type="ARBA" id="ARBA00060356"/>
    </source>
</evidence>
<evidence type="ECO:0000256" key="6">
    <source>
        <dbReference type="ARBA" id="ARBA00022782"/>
    </source>
</evidence>
<comment type="caution">
    <text evidence="16">The sequence shown here is derived from an EMBL/GenBank/DDBJ whole genome shotgun (WGS) entry which is preliminary data.</text>
</comment>
<evidence type="ECO:0000256" key="5">
    <source>
        <dbReference type="ARBA" id="ARBA00022771"/>
    </source>
</evidence>
<comment type="subunit">
    <text evidence="10">Interacts with hda-1, let-418, lin-1, mog-1, mog-4, mog-5, mog-6, pie-1 and unc-98.</text>
</comment>
<evidence type="ECO:0000313" key="16">
    <source>
        <dbReference type="EMBL" id="GFU49983.1"/>
    </source>
</evidence>
<dbReference type="OrthoDB" id="6110130at2759"/>
<reference evidence="16" key="1">
    <citation type="submission" date="2020-08" db="EMBL/GenBank/DDBJ databases">
        <title>Multicomponent nature underlies the extraordinary mechanical properties of spider dragline silk.</title>
        <authorList>
            <person name="Kono N."/>
            <person name="Nakamura H."/>
            <person name="Mori M."/>
            <person name="Yoshida Y."/>
            <person name="Ohtoshi R."/>
            <person name="Malay A.D."/>
            <person name="Moran D.A.P."/>
            <person name="Tomita M."/>
            <person name="Numata K."/>
            <person name="Arakawa K."/>
        </authorList>
    </citation>
    <scope>NUCLEOTIDE SEQUENCE</scope>
</reference>
<evidence type="ECO:0000256" key="2">
    <source>
        <dbReference type="ARBA" id="ARBA00022473"/>
    </source>
</evidence>
<proteinExistence type="predicted"/>
<feature type="compositionally biased region" description="Basic and acidic residues" evidence="14">
    <location>
        <begin position="1048"/>
        <end position="1066"/>
    </location>
</feature>
<organism evidence="16 17">
    <name type="scientific">Nephila pilipes</name>
    <name type="common">Giant wood spider</name>
    <name type="synonym">Nephila maculata</name>
    <dbReference type="NCBI Taxonomy" id="299642"/>
    <lineage>
        <taxon>Eukaryota</taxon>
        <taxon>Metazoa</taxon>
        <taxon>Ecdysozoa</taxon>
        <taxon>Arthropoda</taxon>
        <taxon>Chelicerata</taxon>
        <taxon>Arachnida</taxon>
        <taxon>Araneae</taxon>
        <taxon>Araneomorphae</taxon>
        <taxon>Entelegynae</taxon>
        <taxon>Araneoidea</taxon>
        <taxon>Nephilidae</taxon>
        <taxon>Nephila</taxon>
    </lineage>
</organism>
<evidence type="ECO:0000256" key="12">
    <source>
        <dbReference type="ARBA" id="ARBA00080128"/>
    </source>
</evidence>
<dbReference type="InterPro" id="IPR050688">
    <property type="entry name" value="Zinc_finger/UBP_domain"/>
</dbReference>
<comment type="function">
    <text evidence="9">Has a broad role in development, specifically in the genetic pathway SynMuvB that negatively regulates specification of the vulval cell fate. Required for fem-3 3'-UTR-mediated repression in the regulation of the sperm/oocyte switch. Acts by regulating the translation of fem-3 mRNA, by binding to its 3'-UTR.</text>
</comment>
<keyword evidence="8" id="KW-0539">Nucleus</keyword>
<keyword evidence="7" id="KW-0862">Zinc</keyword>
<dbReference type="FunFam" id="3.30.160.60:FF:001612">
    <property type="entry name" value="MEP-1, isoform A"/>
    <property type="match status" value="1"/>
</dbReference>
<protein>
    <recommendedName>
        <fullName evidence="11">MOG interacting and ectopic P-granules protein 1</fullName>
    </recommendedName>
    <alternativeName>
        <fullName evidence="12">Nuclear zinc finger protein</fullName>
    </alternativeName>
</protein>
<dbReference type="EMBL" id="BMAW01087095">
    <property type="protein sequence ID" value="GFU49983.1"/>
    <property type="molecule type" value="Genomic_DNA"/>
</dbReference>
<gene>
    <name evidence="16" type="primary">mep-1</name>
    <name evidence="16" type="ORF">NPIL_26761</name>
</gene>
<feature type="region of interest" description="Disordered" evidence="14">
    <location>
        <begin position="1"/>
        <end position="111"/>
    </location>
</feature>
<feature type="region of interest" description="Disordered" evidence="14">
    <location>
        <begin position="1021"/>
        <end position="1066"/>
    </location>
</feature>
<name>A0A8X6R686_NEPPI</name>
<evidence type="ECO:0000256" key="14">
    <source>
        <dbReference type="SAM" id="MobiDB-lite"/>
    </source>
</evidence>
<evidence type="ECO:0000256" key="1">
    <source>
        <dbReference type="ARBA" id="ARBA00004123"/>
    </source>
</evidence>
<keyword evidence="3" id="KW-0479">Metal-binding</keyword>
<dbReference type="PROSITE" id="PS00028">
    <property type="entry name" value="ZINC_FINGER_C2H2_1"/>
    <property type="match status" value="3"/>
</dbReference>
<keyword evidence="4" id="KW-0677">Repeat</keyword>